<gene>
    <name evidence="1" type="ORF">NCTC11179_01872</name>
</gene>
<name>A0A378RRK6_MYROD</name>
<evidence type="ECO:0000313" key="2">
    <source>
        <dbReference type="Proteomes" id="UP000255024"/>
    </source>
</evidence>
<sequence>MKTAIYIPTGEIVQLTDETRDLYGQEEMKVIFPNGDVHFEFMDDLNFEV</sequence>
<dbReference type="AlphaFoldDB" id="A0A378RRK6"/>
<dbReference type="Proteomes" id="UP000255024">
    <property type="component" value="Unassembled WGS sequence"/>
</dbReference>
<keyword evidence="2" id="KW-1185">Reference proteome</keyword>
<proteinExistence type="predicted"/>
<dbReference type="EMBL" id="UGQL01000001">
    <property type="protein sequence ID" value="STZ28330.1"/>
    <property type="molecule type" value="Genomic_DNA"/>
</dbReference>
<accession>A0A378RRK6</accession>
<dbReference type="RefSeq" id="WP_181816703.1">
    <property type="nucleotide sequence ID" value="NZ_CP068107.1"/>
</dbReference>
<evidence type="ECO:0000313" key="1">
    <source>
        <dbReference type="EMBL" id="STZ28330.1"/>
    </source>
</evidence>
<reference evidence="1 2" key="1">
    <citation type="submission" date="2018-06" db="EMBL/GenBank/DDBJ databases">
        <authorList>
            <consortium name="Pathogen Informatics"/>
            <person name="Doyle S."/>
        </authorList>
    </citation>
    <scope>NUCLEOTIDE SEQUENCE [LARGE SCALE GENOMIC DNA]</scope>
    <source>
        <strain evidence="1 2">NCTC11179</strain>
    </source>
</reference>
<protein>
    <submittedName>
        <fullName evidence="1">Uncharacterized protein</fullName>
    </submittedName>
</protein>
<organism evidence="1 2">
    <name type="scientific">Myroides odoratus</name>
    <name type="common">Flavobacterium odoratum</name>
    <dbReference type="NCBI Taxonomy" id="256"/>
    <lineage>
        <taxon>Bacteria</taxon>
        <taxon>Pseudomonadati</taxon>
        <taxon>Bacteroidota</taxon>
        <taxon>Flavobacteriia</taxon>
        <taxon>Flavobacteriales</taxon>
        <taxon>Flavobacteriaceae</taxon>
        <taxon>Myroides</taxon>
    </lineage>
</organism>